<feature type="compositionally biased region" description="Low complexity" evidence="1">
    <location>
        <begin position="1587"/>
        <end position="1609"/>
    </location>
</feature>
<feature type="chain" id="PRO_5040327050" description="EF-hand domain-containing protein" evidence="2">
    <location>
        <begin position="22"/>
        <end position="1634"/>
    </location>
</feature>
<sequence length="1634" mass="172067">MRKSTFLVVFLILLRTGAAAAVATGGSPLSVPIVRVRNLASCTDSLAAADADDSGGLSLEEFTSFLKQKNAKHAKAHAVDTKSTIGTTVENSIQHVFSTFPTLQGTAEVDITGAAATDLAQVSPSQQAVLELICERSQALLLSTTSSHAAKTTKNNPFQGEQVAGSRQGLPEVLEHLFYQVGGVDISWEDAQTKCPTQFTSLFQCVLARCPNLLEVCYGFQESATGRVAVAVAILGKQAAGDTGAPICSADGDTFTCNQSSQFNTGGTQTDVESTITCDINAALGFDVQQSDNCACSALLTTDGVQRACSCGVCSQGSPQSLSVDCSANEQDPFVFEPCIALDCDGRCIQGDTGTAGSDTGTAATGGDTASNGAVGTCSDIQNDFCGTVLAGDDCCMTDCAEELADVTTCAILQNTGEDCQLSECDDVDTAGSGGDSSSSGGPMFLDGFVLNVAGLTVDASTAETDCPSEWAAMVQCIITDCPYFLEVCSDPTQGFANATVPSCQELDEALCSAFAGTECCMAGCAPAVQLLLACLFQTFTGEDLSVCEVTECDSVSVAPSCTNEECEALGQFCSGLGQCEDLTCENWAALHPFEELAFSSKPCAAQFGADGETSFCSPDGSCFEYSCENWYQYGPFEYTGYDGSVDLTCTEYTQGDQENMNSVVFGCRTYKPGFNSLDGRTWTHFFNRECTANGFTCYDNDDNADFRDFQGEAARVNPGSCDPEMNVEQQPVYWYNVLLGREIDGEIYEAELPRDSTGSFSESRAKRTMYAVFSGDEEYDSPSGSDGTGGGGLQDLDEFTFNVAGISIDAETVQEACPDEFDMTFQCIIRDCPFFLDVCPNFTEDLGSGMADTVPSCEELDQGLCDLYGGEPECCITDCFTELQGLLVCAISELTGEDRSDCAAPTCATSTSDSGGGGGGPNDMDEGGGLLDTFDVWFAGVQIDASVAENACPVEWLVLVTTVITQCPNFLDVCPSALEGSPGNSDNNGAVPACPAFNQQICRELDFQKQDPGCCLDVATYQLYDLTLCIIRETTGEDLSTCGLPDCVTAATALPEGGHDGADIGDAFVGALTSAINITGFDVDIFGTKLSPALNIDIPECNYDWFWTLGCIKEQCSNFLEVCRDPNAAPNTNVSFVMGGASPQTCTELETGICDPLSRFPVGCCFSDCILPLYTLASCVVDNAIPDKEIRECRPPCLVDWLVGPGLQLAGAVPPTAEDLALFEFDFFGKNLTGRDAEAQCNDETSKTIDCVKKDCPNFFWSCARDLAGFPYAVNTDPDALFSSSAAPLDLTPANFGCTNFTDTFCELFKVSEACCLSKCMAPMYDLAACMIDFAIGDNSNLAGGCSAPQCVADYGDAYNPSVGIIPVAVNSSFLISTLETITAAALLAQLNDGDNVALQVLLDAYRACVQAAVDSLNTDSGGRQLGHLPTVDGIPHRQLQTLPPEFDPNSAEIYNFMDTPCDDTSATVSKQGGGTAQQQQQTCITVFGKYKLSVDPQDNPQAVYERFEEATTTAISTGVLQDKLQEAAAVQANNNVGNATNNTAASFVSPFVVQGVSTVVDESFVAISPLEIPATPDASRPELGATDNATGNTGTNNATAAPTEAPDSGASSLWRSAATALLAIPFCIALLS</sequence>
<feature type="signal peptide" evidence="2">
    <location>
        <begin position="1"/>
        <end position="21"/>
    </location>
</feature>
<proteinExistence type="predicted"/>
<evidence type="ECO:0000313" key="4">
    <source>
        <dbReference type="EMBL" id="CAB9499413.1"/>
    </source>
</evidence>
<dbReference type="EMBL" id="CAICTM010000059">
    <property type="protein sequence ID" value="CAB9499413.1"/>
    <property type="molecule type" value="Genomic_DNA"/>
</dbReference>
<dbReference type="PROSITE" id="PS50222">
    <property type="entry name" value="EF_HAND_2"/>
    <property type="match status" value="1"/>
</dbReference>
<reference evidence="4" key="1">
    <citation type="submission" date="2020-06" db="EMBL/GenBank/DDBJ databases">
        <authorList>
            <consortium name="Plant Systems Biology data submission"/>
        </authorList>
    </citation>
    <scope>NUCLEOTIDE SEQUENCE</scope>
    <source>
        <strain evidence="4">D6</strain>
    </source>
</reference>
<organism evidence="4 5">
    <name type="scientific">Seminavis robusta</name>
    <dbReference type="NCBI Taxonomy" id="568900"/>
    <lineage>
        <taxon>Eukaryota</taxon>
        <taxon>Sar</taxon>
        <taxon>Stramenopiles</taxon>
        <taxon>Ochrophyta</taxon>
        <taxon>Bacillariophyta</taxon>
        <taxon>Bacillariophyceae</taxon>
        <taxon>Bacillariophycidae</taxon>
        <taxon>Naviculales</taxon>
        <taxon>Naviculaceae</taxon>
        <taxon>Seminavis</taxon>
    </lineage>
</organism>
<feature type="domain" description="EF-hand" evidence="3">
    <location>
        <begin position="37"/>
        <end position="72"/>
    </location>
</feature>
<evidence type="ECO:0000256" key="2">
    <source>
        <dbReference type="SAM" id="SignalP"/>
    </source>
</evidence>
<dbReference type="GO" id="GO:0005509">
    <property type="term" value="F:calcium ion binding"/>
    <property type="evidence" value="ECO:0007669"/>
    <property type="project" value="InterPro"/>
</dbReference>
<dbReference type="Proteomes" id="UP001153069">
    <property type="component" value="Unassembled WGS sequence"/>
</dbReference>
<feature type="region of interest" description="Disordered" evidence="1">
    <location>
        <begin position="1577"/>
        <end position="1612"/>
    </location>
</feature>
<evidence type="ECO:0000259" key="3">
    <source>
        <dbReference type="PROSITE" id="PS50222"/>
    </source>
</evidence>
<feature type="region of interest" description="Disordered" evidence="1">
    <location>
        <begin position="901"/>
        <end position="926"/>
    </location>
</feature>
<name>A0A9N8DAH9_9STRA</name>
<dbReference type="InterPro" id="IPR002048">
    <property type="entry name" value="EF_hand_dom"/>
</dbReference>
<accession>A0A9N8DAH9</accession>
<evidence type="ECO:0000313" key="5">
    <source>
        <dbReference type="Proteomes" id="UP001153069"/>
    </source>
</evidence>
<evidence type="ECO:0000256" key="1">
    <source>
        <dbReference type="SAM" id="MobiDB-lite"/>
    </source>
</evidence>
<protein>
    <recommendedName>
        <fullName evidence="3">EF-hand domain-containing protein</fullName>
    </recommendedName>
</protein>
<comment type="caution">
    <text evidence="4">The sequence shown here is derived from an EMBL/GenBank/DDBJ whole genome shotgun (WGS) entry which is preliminary data.</text>
</comment>
<keyword evidence="5" id="KW-1185">Reference proteome</keyword>
<gene>
    <name evidence="4" type="ORF">SEMRO_60_G034660.2</name>
</gene>
<keyword evidence="2" id="KW-0732">Signal</keyword>